<protein>
    <submittedName>
        <fullName evidence="1">Uncharacterized protein</fullName>
    </submittedName>
</protein>
<dbReference type="EMBL" id="JADEXG010000009">
    <property type="protein sequence ID" value="MBE9076848.1"/>
    <property type="molecule type" value="Genomic_DNA"/>
</dbReference>
<evidence type="ECO:0000313" key="1">
    <source>
        <dbReference type="EMBL" id="MBE9076848.1"/>
    </source>
</evidence>
<gene>
    <name evidence="1" type="ORF">IQ241_05985</name>
</gene>
<evidence type="ECO:0000313" key="2">
    <source>
        <dbReference type="Proteomes" id="UP000636505"/>
    </source>
</evidence>
<dbReference type="Proteomes" id="UP000636505">
    <property type="component" value="Unassembled WGS sequence"/>
</dbReference>
<proteinExistence type="predicted"/>
<comment type="caution">
    <text evidence="1">The sequence shown here is derived from an EMBL/GenBank/DDBJ whole genome shotgun (WGS) entry which is preliminary data.</text>
</comment>
<keyword evidence="2" id="KW-1185">Reference proteome</keyword>
<reference evidence="1" key="1">
    <citation type="submission" date="2020-10" db="EMBL/GenBank/DDBJ databases">
        <authorList>
            <person name="Castelo-Branco R."/>
            <person name="Eusebio N."/>
            <person name="Adriana R."/>
            <person name="Vieira A."/>
            <person name="Brugerolle De Fraissinette N."/>
            <person name="Rezende De Castro R."/>
            <person name="Schneider M.P."/>
            <person name="Vasconcelos V."/>
            <person name="Leao P.N."/>
        </authorList>
    </citation>
    <scope>NUCLEOTIDE SEQUENCE</scope>
    <source>
        <strain evidence="1">LEGE 07310</strain>
    </source>
</reference>
<sequence length="173" mass="18361">MSNAIWTAYRLFSPAHLPIGIYLLSALTGGVLTAAPATAAEDDFFECTSALLEADIETELAAAACASARYPEALSSCTIDVSEFTGLAATEALAVCERSRRPEAVADCTVSIYDGFLLEDATPALERCGVSLLPERYATCVVDLGDAAELSADDALTQCLRAGYRPWRMAPRL</sequence>
<accession>A0A8J7AUC8</accession>
<name>A0A8J7AUC8_9CYAN</name>
<dbReference type="RefSeq" id="WP_193905503.1">
    <property type="nucleotide sequence ID" value="NZ_JADEXG010000009.1"/>
</dbReference>
<dbReference type="AlphaFoldDB" id="A0A8J7AUC8"/>
<organism evidence="1 2">
    <name type="scientific">Vasconcelosia minhoensis LEGE 07310</name>
    <dbReference type="NCBI Taxonomy" id="915328"/>
    <lineage>
        <taxon>Bacteria</taxon>
        <taxon>Bacillati</taxon>
        <taxon>Cyanobacteriota</taxon>
        <taxon>Cyanophyceae</taxon>
        <taxon>Nodosilineales</taxon>
        <taxon>Cymatolegaceae</taxon>
        <taxon>Vasconcelosia</taxon>
        <taxon>Vasconcelosia minhoensis</taxon>
    </lineage>
</organism>